<dbReference type="InterPro" id="IPR036085">
    <property type="entry name" value="PAZ_dom_sf"/>
</dbReference>
<evidence type="ECO:0000256" key="1">
    <source>
        <dbReference type="SAM" id="MobiDB-lite"/>
    </source>
</evidence>
<dbReference type="InterPro" id="IPR003165">
    <property type="entry name" value="Piwi"/>
</dbReference>
<dbReference type="InterPro" id="IPR003100">
    <property type="entry name" value="PAZ_dom"/>
</dbReference>
<name>A0AAD4RCT0_9BILA</name>
<dbReference type="InterPro" id="IPR012337">
    <property type="entry name" value="RNaseH-like_sf"/>
</dbReference>
<feature type="domain" description="PAZ" evidence="2">
    <location>
        <begin position="258"/>
        <end position="369"/>
    </location>
</feature>
<dbReference type="AlphaFoldDB" id="A0AAD4RCT0"/>
<dbReference type="SMART" id="SM00950">
    <property type="entry name" value="Piwi"/>
    <property type="match status" value="1"/>
</dbReference>
<dbReference type="Gene3D" id="3.30.420.10">
    <property type="entry name" value="Ribonuclease H-like superfamily/Ribonuclease H"/>
    <property type="match status" value="1"/>
</dbReference>
<feature type="domain" description="Piwi" evidence="3">
    <location>
        <begin position="563"/>
        <end position="865"/>
    </location>
</feature>
<dbReference type="InterPro" id="IPR036397">
    <property type="entry name" value="RNaseH_sf"/>
</dbReference>
<dbReference type="Gene3D" id="3.40.50.2300">
    <property type="match status" value="1"/>
</dbReference>
<dbReference type="Pfam" id="PF02170">
    <property type="entry name" value="PAZ"/>
    <property type="match status" value="1"/>
</dbReference>
<sequence length="909" mass="102713">MSNRRPGSSARAAPPRRYGTSTGGSATALPTKENGLVSMFMIAIEEGKVAFQYDVNIVVIDELPNGKTRERSYAKGADDGQMAHFRKLCSLLMEVANTKTNNFGMHRNAAYIYDKRAILFTSEQINIQEEKILISRDETNEFVRQHCGGGARFIVNIVPCQTGHVLDVGQKEMPEKVEASKPLRVFLETVTSQYAFNRNTFANIGSGKFYLNDINQRIEAGRGIELRSGVKKGARIVENKGKPCAALVLDATTSAFFKAQNLLTTIKAINGGKCPETDNEWRRTLELLEDVRVEPIYARLRSFGIGRFTTKAASETPLNDGNGMTVADYFTRVKNIALEHADLRTVIPNTQLNTDRPATYPIELLDIMPDQRVSIRKMDGELSEKLLKANAVKPWERLKKIMERAGLLGIFDPKNKVMNAFGVKVLKESNEVVFAVRSPPRIQFRDGVVKHPNPATTRFDSNRAKYVTTHQISYWIVLFPEQHQNLITRFLKLFQETSSRMGMRILFQGNGSTQRPVMTPYKRTQSVGELFERHVPNAAEFVLFIASGEGDAHAELKYYEALRKILTQHVTIEAIKQVVDAKKLHTLENIIHKCNCKNYGLNHFPLVHESANEYCLESQKVLVIGLDVSHPGPETRQNRFMLRIMHSDADSLTPSVVGICANMATHPHSFVGDYFYQKSRKEAIDTSVLRQRIVWIMETLKKNRSNNARPKYVFVLRDGLSEGQYEMAIEQELKAIKRGFDDVDPDYDPKIMYIVCTKRHFKRMFKKLQNGSIDNPDPGSVLQDPFNSHYAKEVWMQAHKAIQGTAKAVQYAILEDNVGLGTSDPLIYFLLALCYDHQISSGATSLPEPVYQADELASRGAQNYKTMLRLEPDNIPKMDPPNQSMVDYDALNRMLCYEKNDLCSTRVTA</sequence>
<evidence type="ECO:0000259" key="2">
    <source>
        <dbReference type="PROSITE" id="PS50821"/>
    </source>
</evidence>
<organism evidence="4 5">
    <name type="scientific">Ditylenchus destructor</name>
    <dbReference type="NCBI Taxonomy" id="166010"/>
    <lineage>
        <taxon>Eukaryota</taxon>
        <taxon>Metazoa</taxon>
        <taxon>Ecdysozoa</taxon>
        <taxon>Nematoda</taxon>
        <taxon>Chromadorea</taxon>
        <taxon>Rhabditida</taxon>
        <taxon>Tylenchina</taxon>
        <taxon>Tylenchomorpha</taxon>
        <taxon>Sphaerularioidea</taxon>
        <taxon>Anguinidae</taxon>
        <taxon>Anguininae</taxon>
        <taxon>Ditylenchus</taxon>
    </lineage>
</organism>
<evidence type="ECO:0000313" key="5">
    <source>
        <dbReference type="Proteomes" id="UP001201812"/>
    </source>
</evidence>
<dbReference type="Pfam" id="PF02171">
    <property type="entry name" value="Piwi"/>
    <property type="match status" value="1"/>
</dbReference>
<comment type="caution">
    <text evidence="4">The sequence shown here is derived from an EMBL/GenBank/DDBJ whole genome shotgun (WGS) entry which is preliminary data.</text>
</comment>
<dbReference type="GO" id="GO:0003723">
    <property type="term" value="F:RNA binding"/>
    <property type="evidence" value="ECO:0007669"/>
    <property type="project" value="InterPro"/>
</dbReference>
<dbReference type="SUPFAM" id="SSF53098">
    <property type="entry name" value="Ribonuclease H-like"/>
    <property type="match status" value="1"/>
</dbReference>
<dbReference type="SUPFAM" id="SSF101690">
    <property type="entry name" value="PAZ domain"/>
    <property type="match status" value="1"/>
</dbReference>
<feature type="region of interest" description="Disordered" evidence="1">
    <location>
        <begin position="1"/>
        <end position="29"/>
    </location>
</feature>
<keyword evidence="5" id="KW-1185">Reference proteome</keyword>
<evidence type="ECO:0000259" key="3">
    <source>
        <dbReference type="PROSITE" id="PS50822"/>
    </source>
</evidence>
<dbReference type="Gene3D" id="2.170.260.10">
    <property type="entry name" value="paz domain"/>
    <property type="match status" value="1"/>
</dbReference>
<dbReference type="CDD" id="cd02846">
    <property type="entry name" value="PAZ_argonaute_like"/>
    <property type="match status" value="1"/>
</dbReference>
<dbReference type="PANTHER" id="PTHR22891">
    <property type="entry name" value="EUKARYOTIC TRANSLATION INITIATION FACTOR 2C"/>
    <property type="match status" value="1"/>
</dbReference>
<proteinExistence type="predicted"/>
<gene>
    <name evidence="4" type="ORF">DdX_00230</name>
</gene>
<accession>A0AAD4RCT0</accession>
<dbReference type="PROSITE" id="PS50821">
    <property type="entry name" value="PAZ"/>
    <property type="match status" value="1"/>
</dbReference>
<protein>
    <submittedName>
        <fullName evidence="4">Piwi domain-containing protein</fullName>
    </submittedName>
</protein>
<dbReference type="PROSITE" id="PS50822">
    <property type="entry name" value="PIWI"/>
    <property type="match status" value="1"/>
</dbReference>
<reference evidence="4" key="1">
    <citation type="submission" date="2022-01" db="EMBL/GenBank/DDBJ databases">
        <title>Genome Sequence Resource for Two Populations of Ditylenchus destructor, the Migratory Endoparasitic Phytonematode.</title>
        <authorList>
            <person name="Zhang H."/>
            <person name="Lin R."/>
            <person name="Xie B."/>
        </authorList>
    </citation>
    <scope>NUCLEOTIDE SEQUENCE</scope>
    <source>
        <strain evidence="4">BazhouSP</strain>
    </source>
</reference>
<evidence type="ECO:0000313" key="4">
    <source>
        <dbReference type="EMBL" id="KAI1728077.1"/>
    </source>
</evidence>
<dbReference type="EMBL" id="JAKKPZ010000001">
    <property type="protein sequence ID" value="KAI1728077.1"/>
    <property type="molecule type" value="Genomic_DNA"/>
</dbReference>
<dbReference type="Proteomes" id="UP001201812">
    <property type="component" value="Unassembled WGS sequence"/>
</dbReference>